<feature type="chain" id="PRO_5038617644" evidence="4">
    <location>
        <begin position="23"/>
        <end position="523"/>
    </location>
</feature>
<proteinExistence type="inferred from homology"/>
<dbReference type="RefSeq" id="WP_054877246.1">
    <property type="nucleotide sequence ID" value="NZ_LKET01000068.1"/>
</dbReference>
<organism evidence="6 7">
    <name type="scientific">Oxobacter pfennigii</name>
    <dbReference type="NCBI Taxonomy" id="36849"/>
    <lineage>
        <taxon>Bacteria</taxon>
        <taxon>Bacillati</taxon>
        <taxon>Bacillota</taxon>
        <taxon>Clostridia</taxon>
        <taxon>Eubacteriales</taxon>
        <taxon>Clostridiaceae</taxon>
        <taxon>Oxobacter</taxon>
    </lineage>
</organism>
<name>A0A0P8Y7P2_9CLOT</name>
<dbReference type="PANTHER" id="PTHR30290">
    <property type="entry name" value="PERIPLASMIC BINDING COMPONENT OF ABC TRANSPORTER"/>
    <property type="match status" value="1"/>
</dbReference>
<comment type="caution">
    <text evidence="6">The sequence shown here is derived from an EMBL/GenBank/DDBJ whole genome shotgun (WGS) entry which is preliminary data.</text>
</comment>
<protein>
    <submittedName>
        <fullName evidence="6">Putative D,D-dipeptide-binding periplasmic protein DdpA</fullName>
    </submittedName>
</protein>
<evidence type="ECO:0000256" key="1">
    <source>
        <dbReference type="ARBA" id="ARBA00004193"/>
    </source>
</evidence>
<dbReference type="Gene3D" id="3.90.76.10">
    <property type="entry name" value="Dipeptide-binding Protein, Domain 1"/>
    <property type="match status" value="1"/>
</dbReference>
<dbReference type="Gene3D" id="3.40.190.10">
    <property type="entry name" value="Periplasmic binding protein-like II"/>
    <property type="match status" value="1"/>
</dbReference>
<evidence type="ECO:0000256" key="4">
    <source>
        <dbReference type="SAM" id="SignalP"/>
    </source>
</evidence>
<evidence type="ECO:0000256" key="2">
    <source>
        <dbReference type="ARBA" id="ARBA00005695"/>
    </source>
</evidence>
<dbReference type="Pfam" id="PF00496">
    <property type="entry name" value="SBP_bac_5"/>
    <property type="match status" value="1"/>
</dbReference>
<keyword evidence="3 4" id="KW-0732">Signal</keyword>
<accession>A0A0P8Y7P2</accession>
<feature type="domain" description="Solute-binding protein family 5" evidence="5">
    <location>
        <begin position="78"/>
        <end position="437"/>
    </location>
</feature>
<dbReference type="InterPro" id="IPR039424">
    <property type="entry name" value="SBP_5"/>
</dbReference>
<evidence type="ECO:0000256" key="3">
    <source>
        <dbReference type="ARBA" id="ARBA00022729"/>
    </source>
</evidence>
<dbReference type="Gene3D" id="3.10.105.10">
    <property type="entry name" value="Dipeptide-binding Protein, Domain 3"/>
    <property type="match status" value="1"/>
</dbReference>
<dbReference type="PROSITE" id="PS01040">
    <property type="entry name" value="SBP_BACTERIAL_5"/>
    <property type="match status" value="1"/>
</dbReference>
<dbReference type="STRING" id="36849.OXPF_43330"/>
<gene>
    <name evidence="6" type="primary">ddpA</name>
    <name evidence="6" type="ORF">OXPF_43330</name>
</gene>
<dbReference type="InterPro" id="IPR000914">
    <property type="entry name" value="SBP_5_dom"/>
</dbReference>
<sequence length="523" mass="59324">MKKCVSLALTAVLLAIVFTGCGGGSSTPNGEKKPKIAYYSYYSEPYVDFDPRVEYSNGIIVLHNVYETLTRYNIDTQKVEPLLAESWDKNSDGTVWTFNIRKDVKFHDGAVLNADAVKKSIDKTISMKMGAAYIWDCVEEIKAVDENTVEFKLKYAAPLDYIASAGYAAFIISPNAVDNDSAWFNEGNEAGTGPYKVQQVTKGEEVILAKFDDYWKGWKDNQYDSIIIKKSSESSSRRQLVEKGDAQITQGLSVTDIKALRDTDGVEVIEGASWKNAAVYINTQKKPLDNADFRRALNYAFPYDETINDIKDGMALRSYGLIPQGLWGHDENLEKYEFDMGKAQEYLEKSGVDVNGLKLEMTFTTGNEAYRNMAQVFQVNLKKLGIDLQIHEMNWDNVWEKSKSTNPNDRQDLLVMFWWPDYASPMSWFYSLVHSEENISFNLSYIADKNLDAMIEEADKTSATSIDDASKILSDVQKELLDKAYFIFAFDDKSVWAVNSHFKGFKPNPAYEGVVFFYDTYQE</sequence>
<dbReference type="CDD" id="cd08512">
    <property type="entry name" value="PBP2_NikA_DppA_OppA_like_7"/>
    <property type="match status" value="1"/>
</dbReference>
<reference evidence="6 7" key="1">
    <citation type="submission" date="2015-09" db="EMBL/GenBank/DDBJ databases">
        <title>Genome sequence of Oxobacter pfennigii DSM 3222.</title>
        <authorList>
            <person name="Poehlein A."/>
            <person name="Bengelsdorf F.R."/>
            <person name="Schiel-Bengelsdorf B."/>
            <person name="Duerre P."/>
            <person name="Daniel R."/>
        </authorList>
    </citation>
    <scope>NUCLEOTIDE SEQUENCE [LARGE SCALE GENOMIC DNA]</scope>
    <source>
        <strain evidence="6 7">DSM 3222</strain>
    </source>
</reference>
<dbReference type="OrthoDB" id="9772924at2"/>
<dbReference type="PATRIC" id="fig|36849.3.peg.4581"/>
<dbReference type="GO" id="GO:1904680">
    <property type="term" value="F:peptide transmembrane transporter activity"/>
    <property type="evidence" value="ECO:0007669"/>
    <property type="project" value="TreeGrafter"/>
</dbReference>
<dbReference type="PROSITE" id="PS51257">
    <property type="entry name" value="PROKAR_LIPOPROTEIN"/>
    <property type="match status" value="1"/>
</dbReference>
<dbReference type="Proteomes" id="UP000050326">
    <property type="component" value="Unassembled WGS sequence"/>
</dbReference>
<comment type="subcellular location">
    <subcellularLocation>
        <location evidence="1">Cell membrane</location>
        <topology evidence="1">Lipid-anchor</topology>
    </subcellularLocation>
</comment>
<dbReference type="GO" id="GO:0042597">
    <property type="term" value="C:periplasmic space"/>
    <property type="evidence" value="ECO:0007669"/>
    <property type="project" value="UniProtKB-ARBA"/>
</dbReference>
<dbReference type="AlphaFoldDB" id="A0A0P8Y7P2"/>
<dbReference type="InterPro" id="IPR023765">
    <property type="entry name" value="SBP_5_CS"/>
</dbReference>
<evidence type="ECO:0000313" key="6">
    <source>
        <dbReference type="EMBL" id="KPU42548.1"/>
    </source>
</evidence>
<evidence type="ECO:0000313" key="7">
    <source>
        <dbReference type="Proteomes" id="UP000050326"/>
    </source>
</evidence>
<dbReference type="SUPFAM" id="SSF53850">
    <property type="entry name" value="Periplasmic binding protein-like II"/>
    <property type="match status" value="1"/>
</dbReference>
<dbReference type="GO" id="GO:0015833">
    <property type="term" value="P:peptide transport"/>
    <property type="evidence" value="ECO:0007669"/>
    <property type="project" value="TreeGrafter"/>
</dbReference>
<feature type="signal peptide" evidence="4">
    <location>
        <begin position="1"/>
        <end position="22"/>
    </location>
</feature>
<evidence type="ECO:0000259" key="5">
    <source>
        <dbReference type="Pfam" id="PF00496"/>
    </source>
</evidence>
<keyword evidence="7" id="KW-1185">Reference proteome</keyword>
<comment type="similarity">
    <text evidence="2">Belongs to the bacterial solute-binding protein 5 family.</text>
</comment>
<dbReference type="EMBL" id="LKET01000068">
    <property type="protein sequence ID" value="KPU42548.1"/>
    <property type="molecule type" value="Genomic_DNA"/>
</dbReference>
<dbReference type="GO" id="GO:0043190">
    <property type="term" value="C:ATP-binding cassette (ABC) transporter complex"/>
    <property type="evidence" value="ECO:0007669"/>
    <property type="project" value="InterPro"/>
</dbReference>
<dbReference type="InterPro" id="IPR030678">
    <property type="entry name" value="Peptide/Ni-bd"/>
</dbReference>
<dbReference type="PIRSF" id="PIRSF002741">
    <property type="entry name" value="MppA"/>
    <property type="match status" value="1"/>
</dbReference>